<gene>
    <name evidence="1" type="ORF">M8330_00410</name>
</gene>
<sequence>MKASQNTDLAQRRLLEALASLVESGPHIVDGFRSGVETGLQLADAIGAAPVSGVYRRLEDLLSAVEADRQEAQHG</sequence>
<accession>A0A9X2D3V0</accession>
<dbReference type="EMBL" id="JAMOIL010000001">
    <property type="protein sequence ID" value="MCM0618750.1"/>
    <property type="molecule type" value="Genomic_DNA"/>
</dbReference>
<proteinExistence type="predicted"/>
<evidence type="ECO:0000313" key="1">
    <source>
        <dbReference type="EMBL" id="MCM0618750.1"/>
    </source>
</evidence>
<evidence type="ECO:0000313" key="2">
    <source>
        <dbReference type="Proteomes" id="UP001139485"/>
    </source>
</evidence>
<comment type="caution">
    <text evidence="1">The sequence shown here is derived from an EMBL/GenBank/DDBJ whole genome shotgun (WGS) entry which is preliminary data.</text>
</comment>
<organism evidence="1 2">
    <name type="scientific">Nocardioides bruguierae</name>
    <dbReference type="NCBI Taxonomy" id="2945102"/>
    <lineage>
        <taxon>Bacteria</taxon>
        <taxon>Bacillati</taxon>
        <taxon>Actinomycetota</taxon>
        <taxon>Actinomycetes</taxon>
        <taxon>Propionibacteriales</taxon>
        <taxon>Nocardioidaceae</taxon>
        <taxon>Nocardioides</taxon>
    </lineage>
</organism>
<dbReference type="AlphaFoldDB" id="A0A9X2D3V0"/>
<dbReference type="RefSeq" id="WP_250825721.1">
    <property type="nucleotide sequence ID" value="NZ_JAMOIL010000001.1"/>
</dbReference>
<dbReference type="Proteomes" id="UP001139485">
    <property type="component" value="Unassembled WGS sequence"/>
</dbReference>
<reference evidence="1" key="1">
    <citation type="submission" date="2022-05" db="EMBL/GenBank/DDBJ databases">
        <authorList>
            <person name="Tuo L."/>
        </authorList>
    </citation>
    <scope>NUCLEOTIDE SEQUENCE</scope>
    <source>
        <strain evidence="1">BSK12Z-4</strain>
    </source>
</reference>
<name>A0A9X2D3V0_9ACTN</name>
<protein>
    <submittedName>
        <fullName evidence="1">Uncharacterized protein</fullName>
    </submittedName>
</protein>
<keyword evidence="2" id="KW-1185">Reference proteome</keyword>